<gene>
    <name evidence="2" type="ORF">TWF696_005611</name>
</gene>
<proteinExistence type="predicted"/>
<evidence type="ECO:0000256" key="1">
    <source>
        <dbReference type="SAM" id="MobiDB-lite"/>
    </source>
</evidence>
<protein>
    <submittedName>
        <fullName evidence="2">Uncharacterized protein</fullName>
    </submittedName>
</protein>
<organism evidence="2 3">
    <name type="scientific">Orbilia brochopaga</name>
    <dbReference type="NCBI Taxonomy" id="3140254"/>
    <lineage>
        <taxon>Eukaryota</taxon>
        <taxon>Fungi</taxon>
        <taxon>Dikarya</taxon>
        <taxon>Ascomycota</taxon>
        <taxon>Pezizomycotina</taxon>
        <taxon>Orbiliomycetes</taxon>
        <taxon>Orbiliales</taxon>
        <taxon>Orbiliaceae</taxon>
        <taxon>Orbilia</taxon>
    </lineage>
</organism>
<dbReference type="AlphaFoldDB" id="A0AAV9V4G0"/>
<evidence type="ECO:0000313" key="2">
    <source>
        <dbReference type="EMBL" id="KAK6353649.1"/>
    </source>
</evidence>
<sequence>MKFTAGHHERCSTSLSTVVFLAIRLTHVSAFYMVPLNAVRESWWDSPRAPVGPLRRYRNNGRCYQLPSPQENVQDTADADIIPAIIIYNAPGQNPVKDIGFWTTDNCDIDGRSPPDFAVQLDPQRLVGVHVVLASKVAPGLQLRGRSFRALDPNREVAEPDGYLQSFPLDATNGNIHVWSFSGDLGVRNAVDVRSYLGVVGYFMTPWWLPEVDLRQANMFLTDIGERLLNPPESLKHRLVIPSLIEASVRPRRKGELSADAAFEGRRLEDIYRPPIPPSILNAASQLEAGRTTSTAPQNANMGPEQNPTNENVVVTGPDMGLNDVGDGAVTGQNYGYSSVEDEYNVMLPDFSEEDENFEELLDPEAGNTFELPADFGQGLDRVGSEVPVTGNSIQIEEGNPDTAALEDLQVPQFQENTNQGNTEYRSFIDYAAPADPRMDEVNLPNINPNQLMESAPVQQVNTDNDPLSAILSSLSARIRDPASQSARDKTLQILTTLDGLLEDLQKARSQVNPAIQPQAEPARNIYRPFDLSSLRQGTGLFVDVTNPAAGLAENEALLNSLHPNFLVSEEPVIPVPSAEARGRPQSVVGQAVGEEASRFGGAADDEEEERLIMERYQYLQNKRLKREQDRA</sequence>
<feature type="region of interest" description="Disordered" evidence="1">
    <location>
        <begin position="579"/>
        <end position="606"/>
    </location>
</feature>
<comment type="caution">
    <text evidence="2">The sequence shown here is derived from an EMBL/GenBank/DDBJ whole genome shotgun (WGS) entry which is preliminary data.</text>
</comment>
<keyword evidence="3" id="KW-1185">Reference proteome</keyword>
<accession>A0AAV9V4G0</accession>
<reference evidence="2 3" key="1">
    <citation type="submission" date="2019-10" db="EMBL/GenBank/DDBJ databases">
        <authorList>
            <person name="Palmer J.M."/>
        </authorList>
    </citation>
    <scope>NUCLEOTIDE SEQUENCE [LARGE SCALE GENOMIC DNA]</scope>
    <source>
        <strain evidence="2 3">TWF696</strain>
    </source>
</reference>
<evidence type="ECO:0000313" key="3">
    <source>
        <dbReference type="Proteomes" id="UP001375240"/>
    </source>
</evidence>
<dbReference type="Proteomes" id="UP001375240">
    <property type="component" value="Unassembled WGS sequence"/>
</dbReference>
<name>A0AAV9V4G0_9PEZI</name>
<dbReference type="EMBL" id="JAVHNQ010000003">
    <property type="protein sequence ID" value="KAK6353649.1"/>
    <property type="molecule type" value="Genomic_DNA"/>
</dbReference>